<keyword evidence="2" id="KW-1185">Reference proteome</keyword>
<protein>
    <recommendedName>
        <fullName evidence="3">SatD family (SatD)</fullName>
    </recommendedName>
</protein>
<proteinExistence type="predicted"/>
<name>A0ABZ3FPY1_9ACTN</name>
<dbReference type="Proteomes" id="UP001442841">
    <property type="component" value="Chromosome"/>
</dbReference>
<evidence type="ECO:0000313" key="2">
    <source>
        <dbReference type="Proteomes" id="UP001442841"/>
    </source>
</evidence>
<dbReference type="EMBL" id="CP154795">
    <property type="protein sequence ID" value="XAN08108.1"/>
    <property type="molecule type" value="Genomic_DNA"/>
</dbReference>
<reference evidence="1 2" key="1">
    <citation type="submission" date="2024-04" db="EMBL/GenBank/DDBJ databases">
        <title>Isolation of an actinomycete strain from pig manure.</title>
        <authorList>
            <person name="Gong T."/>
            <person name="Yu Z."/>
            <person name="An M."/>
            <person name="Wei C."/>
            <person name="Yang W."/>
            <person name="Liu L."/>
        </authorList>
    </citation>
    <scope>NUCLEOTIDE SEQUENCE [LARGE SCALE GENOMIC DNA]</scope>
    <source>
        <strain evidence="1 2">ZF39</strain>
    </source>
</reference>
<organism evidence="1 2">
    <name type="scientific">Ammonicoccus fulvus</name>
    <dbReference type="NCBI Taxonomy" id="3138240"/>
    <lineage>
        <taxon>Bacteria</taxon>
        <taxon>Bacillati</taxon>
        <taxon>Actinomycetota</taxon>
        <taxon>Actinomycetes</taxon>
        <taxon>Propionibacteriales</taxon>
        <taxon>Propionibacteriaceae</taxon>
        <taxon>Ammonicoccus</taxon>
    </lineage>
</organism>
<gene>
    <name evidence="1" type="ORF">AADG42_12625</name>
</gene>
<dbReference type="RefSeq" id="WP_425309564.1">
    <property type="nucleotide sequence ID" value="NZ_CP154795.1"/>
</dbReference>
<evidence type="ECO:0000313" key="1">
    <source>
        <dbReference type="EMBL" id="XAN08108.1"/>
    </source>
</evidence>
<sequence length="218" mass="22845">MKDKDLITAWVVNVDQRRSRRQPDRVPGALDVANQLDSIILPFERTAGDELQGLVRSGPALVSLVEGLARLDATDGLAEPGWRVGIGVGGVENLTGGGTREARGPAYLLGREAVESAATAPGHLVIRSAVGDPTAFELAEAALVMLRTVLARRSRPGWEVVDAVSVGDSQAEVAARLAVSESAVSQRLARAAWRESVRGAALAGSLLARADESVRPSA</sequence>
<evidence type="ECO:0008006" key="3">
    <source>
        <dbReference type="Google" id="ProtNLM"/>
    </source>
</evidence>
<accession>A0ABZ3FPY1</accession>